<gene>
    <name evidence="2" type="ORF">HIBIKMCM_00038</name>
</gene>
<feature type="compositionally biased region" description="Low complexity" evidence="1">
    <location>
        <begin position="80"/>
        <end position="107"/>
    </location>
</feature>
<evidence type="ECO:0000313" key="3">
    <source>
        <dbReference type="Proteomes" id="UP001182455"/>
    </source>
</evidence>
<evidence type="ECO:0000313" key="2">
    <source>
        <dbReference type="EMBL" id="WLW40605.1"/>
    </source>
</evidence>
<protein>
    <submittedName>
        <fullName evidence="2">Head assembly</fullName>
    </submittedName>
</protein>
<dbReference type="Proteomes" id="UP001182455">
    <property type="component" value="Segment"/>
</dbReference>
<dbReference type="Pfam" id="PF05396">
    <property type="entry name" value="Phage_T7_Capsid"/>
    <property type="match status" value="1"/>
</dbReference>
<organism evidence="2 3">
    <name type="scientific">Ralstonia phage BOESR1</name>
    <dbReference type="NCBI Taxonomy" id="3034917"/>
    <lineage>
        <taxon>Viruses</taxon>
        <taxon>Duplodnaviria</taxon>
        <taxon>Heunggongvirae</taxon>
        <taxon>Uroviricota</taxon>
        <taxon>Caudoviricetes</taxon>
        <taxon>Autographivirales</taxon>
        <taxon>Autographivirales incertae sedis</taxon>
        <taxon>Boesrvirus</taxon>
        <taxon>Boesrvirus BOESR1</taxon>
    </lineage>
</organism>
<keyword evidence="3" id="KW-1185">Reference proteome</keyword>
<dbReference type="GO" id="GO:0019069">
    <property type="term" value="P:viral capsid assembly"/>
    <property type="evidence" value="ECO:0007669"/>
    <property type="project" value="InterPro"/>
</dbReference>
<feature type="region of interest" description="Disordered" evidence="1">
    <location>
        <begin position="28"/>
        <end position="48"/>
    </location>
</feature>
<accession>A0AA50IEB3</accession>
<proteinExistence type="predicted"/>
<name>A0AA50IEB3_9CAUD</name>
<dbReference type="InterPro" id="IPR008768">
    <property type="entry name" value="Gp9-like"/>
</dbReference>
<reference evidence="2" key="1">
    <citation type="submission" date="2023-07" db="EMBL/GenBank/DDBJ databases">
        <title>First report of Ralstonia pseudosolanacearum infecting Boesenbergia rotunda from Thailand.</title>
        <authorList>
            <person name="Carroll S."/>
            <person name="McGreig S."/>
            <person name="Bryning A."/>
            <person name="Vicente J.G."/>
            <person name="Aspin A."/>
        </authorList>
    </citation>
    <scope>NUCLEOTIDE SEQUENCE</scope>
</reference>
<evidence type="ECO:0000256" key="1">
    <source>
        <dbReference type="SAM" id="MobiDB-lite"/>
    </source>
</evidence>
<feature type="region of interest" description="Disordered" evidence="1">
    <location>
        <begin position="76"/>
        <end position="107"/>
    </location>
</feature>
<sequence length="277" mass="29649">MVDTVVIKSADQVPQEDQAHIDAMVAKVDASNAPPADPSVDQLKPTKPEWVPEKFWDAEKGEVRIEDLAKSYGELEGKLGAPNKGEPGAAPNAAEGQPTDAPAQDDAQAQLADKGLNLDEFSAEFAKNGDLSAESYEKLKKAGFNRTIVDQYIAGQRAIATQYQADIKSVAGGDDGFGKMVEWAKTNASPEEITAYNKAIDSGDVNTAKLAVAGMFQKYQDANPTEPSLVTGRGGAPAADVYESIQDYLKDSRNPEYKSNPAFRAKVIAKLGRSDIL</sequence>
<dbReference type="EMBL" id="OR367448">
    <property type="protein sequence ID" value="WLW40605.1"/>
    <property type="molecule type" value="Genomic_DNA"/>
</dbReference>